<evidence type="ECO:0000256" key="1">
    <source>
        <dbReference type="ARBA" id="ARBA00006987"/>
    </source>
</evidence>
<dbReference type="Gene3D" id="3.40.190.150">
    <property type="entry name" value="Bordetella uptake gene, domain 1"/>
    <property type="match status" value="1"/>
</dbReference>
<accession>A0A0D5LK21</accession>
<protein>
    <submittedName>
        <fullName evidence="3">ABC transporter substrate-binding protein</fullName>
    </submittedName>
</protein>
<keyword evidence="4" id="KW-1185">Reference proteome</keyword>
<dbReference type="InterPro" id="IPR042100">
    <property type="entry name" value="Bug_dom1"/>
</dbReference>
<dbReference type="AlphaFoldDB" id="A0A0D5LK21"/>
<proteinExistence type="inferred from homology"/>
<gene>
    <name evidence="3" type="ORF">TM49_00710</name>
</gene>
<dbReference type="STRING" id="1486262.TM49_00710"/>
<feature type="chain" id="PRO_5002295008" evidence="2">
    <location>
        <begin position="24"/>
        <end position="319"/>
    </location>
</feature>
<evidence type="ECO:0000313" key="4">
    <source>
        <dbReference type="Proteomes" id="UP000032611"/>
    </source>
</evidence>
<dbReference type="PATRIC" id="fig|1486262.3.peg.148"/>
<organism evidence="3 4">
    <name type="scientific">Martelella endophytica</name>
    <dbReference type="NCBI Taxonomy" id="1486262"/>
    <lineage>
        <taxon>Bacteria</taxon>
        <taxon>Pseudomonadati</taxon>
        <taxon>Pseudomonadota</taxon>
        <taxon>Alphaproteobacteria</taxon>
        <taxon>Hyphomicrobiales</taxon>
        <taxon>Aurantimonadaceae</taxon>
        <taxon>Martelella</taxon>
    </lineage>
</organism>
<reference evidence="3 4" key="1">
    <citation type="journal article" date="2015" name="Genome Announc.">
        <title>Complete genome sequence of Martelella endophytica YC6887, which has antifungal activity associated with a halophyte.</title>
        <authorList>
            <person name="Khan A."/>
            <person name="Khan H."/>
            <person name="Chung E.J."/>
            <person name="Hossain M.T."/>
            <person name="Chung Y.R."/>
        </authorList>
    </citation>
    <scope>NUCLEOTIDE SEQUENCE [LARGE SCALE GENOMIC DNA]</scope>
    <source>
        <strain evidence="3">YC6887</strain>
    </source>
</reference>
<dbReference type="SUPFAM" id="SSF53850">
    <property type="entry name" value="Periplasmic binding protein-like II"/>
    <property type="match status" value="1"/>
</dbReference>
<evidence type="ECO:0000256" key="2">
    <source>
        <dbReference type="SAM" id="SignalP"/>
    </source>
</evidence>
<dbReference type="PANTHER" id="PTHR42928">
    <property type="entry name" value="TRICARBOXYLATE-BINDING PROTEIN"/>
    <property type="match status" value="1"/>
</dbReference>
<dbReference type="Pfam" id="PF03401">
    <property type="entry name" value="TctC"/>
    <property type="match status" value="1"/>
</dbReference>
<dbReference type="Proteomes" id="UP000032611">
    <property type="component" value="Chromosome"/>
</dbReference>
<dbReference type="RefSeq" id="WP_045679108.1">
    <property type="nucleotide sequence ID" value="NZ_CP010803.1"/>
</dbReference>
<dbReference type="OrthoDB" id="7250490at2"/>
<comment type="similarity">
    <text evidence="1">Belongs to the UPF0065 (bug) family.</text>
</comment>
<dbReference type="CDD" id="cd07012">
    <property type="entry name" value="PBP2_Bug_TTT"/>
    <property type="match status" value="1"/>
</dbReference>
<feature type="signal peptide" evidence="2">
    <location>
        <begin position="1"/>
        <end position="23"/>
    </location>
</feature>
<dbReference type="EMBL" id="CP010803">
    <property type="protein sequence ID" value="AJY44539.1"/>
    <property type="molecule type" value="Genomic_DNA"/>
</dbReference>
<evidence type="ECO:0000313" key="3">
    <source>
        <dbReference type="EMBL" id="AJY44539.1"/>
    </source>
</evidence>
<dbReference type="KEGG" id="mey:TM49_00710"/>
<sequence>MKFLPAFAGALLGVASLVTAAAAADYPTRPVEVIVPTAAGGGTDLLTRAFADHANKVFPQSMGVVNKAGGGGAVGLTQLMAARPNGYTIAMGFVEITTLPHLGLAAFQADSFQPIARLNAEPAAITVRADSPWQSLEEFLASAKEEPGKIRVGNSGTGAIYHLAAAAFGEAADAQFNNVPFDGANPAVTALLGGHIEAVSVSPAEVSNYVDAGQLRILAVMDDHRSTLYPDVPTLSELGYDVNVGTWRGLFAPKGTPEDVVNTLRELVKTVAEEESFQEQMKAMKMTFAYLDAPEFEEAIQRDDAFFADLVPRIGLTQN</sequence>
<dbReference type="PANTHER" id="PTHR42928:SF5">
    <property type="entry name" value="BLR1237 PROTEIN"/>
    <property type="match status" value="1"/>
</dbReference>
<dbReference type="HOGENOM" id="CLU_045683_1_1_5"/>
<dbReference type="Gene3D" id="3.40.190.10">
    <property type="entry name" value="Periplasmic binding protein-like II"/>
    <property type="match status" value="1"/>
</dbReference>
<dbReference type="InterPro" id="IPR005064">
    <property type="entry name" value="BUG"/>
</dbReference>
<dbReference type="PIRSF" id="PIRSF017082">
    <property type="entry name" value="YflP"/>
    <property type="match status" value="1"/>
</dbReference>
<keyword evidence="2" id="KW-0732">Signal</keyword>
<name>A0A0D5LK21_MAREN</name>